<reference evidence="17 18" key="1">
    <citation type="submission" date="2018-11" db="EMBL/GenBank/DDBJ databases">
        <title>Genome assembly of Steccherinum ochraceum LE-BIN_3174, the white-rot fungus of the Steccherinaceae family (The Residual Polyporoid clade, Polyporales, Basidiomycota).</title>
        <authorList>
            <person name="Fedorova T.V."/>
            <person name="Glazunova O.A."/>
            <person name="Landesman E.O."/>
            <person name="Moiseenko K.V."/>
            <person name="Psurtseva N.V."/>
            <person name="Savinova O.S."/>
            <person name="Shakhova N.V."/>
            <person name="Tyazhelova T.V."/>
            <person name="Vasina D.V."/>
        </authorList>
    </citation>
    <scope>NUCLEOTIDE SEQUENCE [LARGE SCALE GENOMIC DNA]</scope>
    <source>
        <strain evidence="17 18">LE-BIN_3174</strain>
    </source>
</reference>
<dbReference type="PANTHER" id="PTHR32361:SF9">
    <property type="entry name" value="FERRIC REDUCTASE TRANSMEMBRANE COMPONENT 3-RELATED"/>
    <property type="match status" value="1"/>
</dbReference>
<feature type="transmembrane region" description="Helical" evidence="15">
    <location>
        <begin position="274"/>
        <end position="295"/>
    </location>
</feature>
<dbReference type="OrthoDB" id="10006946at2759"/>
<evidence type="ECO:0000256" key="10">
    <source>
        <dbReference type="ARBA" id="ARBA00023065"/>
    </source>
</evidence>
<evidence type="ECO:0000259" key="16">
    <source>
        <dbReference type="PROSITE" id="PS51384"/>
    </source>
</evidence>
<gene>
    <name evidence="17" type="ORF">EIP91_000005</name>
</gene>
<evidence type="ECO:0000256" key="13">
    <source>
        <dbReference type="ARBA" id="ARBA00048483"/>
    </source>
</evidence>
<dbReference type="InterPro" id="IPR017938">
    <property type="entry name" value="Riboflavin_synthase-like_b-brl"/>
</dbReference>
<keyword evidence="7" id="KW-0249">Electron transport</keyword>
<evidence type="ECO:0000313" key="17">
    <source>
        <dbReference type="EMBL" id="TCD71873.1"/>
    </source>
</evidence>
<keyword evidence="5" id="KW-1003">Cell membrane</keyword>
<name>A0A4R0RVV2_9APHY</name>
<evidence type="ECO:0000313" key="18">
    <source>
        <dbReference type="Proteomes" id="UP000292702"/>
    </source>
</evidence>
<dbReference type="Gene3D" id="3.40.50.80">
    <property type="entry name" value="Nucleotide-binding domain of ferredoxin-NADP reductase (FNR) module"/>
    <property type="match status" value="1"/>
</dbReference>
<evidence type="ECO:0000256" key="9">
    <source>
        <dbReference type="ARBA" id="ARBA00023002"/>
    </source>
</evidence>
<dbReference type="EC" id="1.16.1.9" evidence="3"/>
<evidence type="ECO:0000256" key="8">
    <source>
        <dbReference type="ARBA" id="ARBA00022989"/>
    </source>
</evidence>
<dbReference type="InterPro" id="IPR039261">
    <property type="entry name" value="FNR_nucleotide-bd"/>
</dbReference>
<dbReference type="SUPFAM" id="SSF63380">
    <property type="entry name" value="Riboflavin synthase domain-like"/>
    <property type="match status" value="1"/>
</dbReference>
<feature type="transmembrane region" description="Helical" evidence="15">
    <location>
        <begin position="302"/>
        <end position="320"/>
    </location>
</feature>
<feature type="region of interest" description="Disordered" evidence="14">
    <location>
        <begin position="675"/>
        <end position="720"/>
    </location>
</feature>
<evidence type="ECO:0000256" key="11">
    <source>
        <dbReference type="ARBA" id="ARBA00023136"/>
    </source>
</evidence>
<keyword evidence="9" id="KW-0560">Oxidoreductase</keyword>
<dbReference type="InterPro" id="IPR013130">
    <property type="entry name" value="Fe3_Rdtase_TM_dom"/>
</dbReference>
<dbReference type="Pfam" id="PF08022">
    <property type="entry name" value="FAD_binding_8"/>
    <property type="match status" value="1"/>
</dbReference>
<evidence type="ECO:0000256" key="14">
    <source>
        <dbReference type="SAM" id="MobiDB-lite"/>
    </source>
</evidence>
<dbReference type="EMBL" id="RWJN01000001">
    <property type="protein sequence ID" value="TCD71873.1"/>
    <property type="molecule type" value="Genomic_DNA"/>
</dbReference>
<evidence type="ECO:0000256" key="4">
    <source>
        <dbReference type="ARBA" id="ARBA00022448"/>
    </source>
</evidence>
<dbReference type="InterPro" id="IPR051410">
    <property type="entry name" value="Ferric/Cupric_Reductase"/>
</dbReference>
<dbReference type="SFLD" id="SFLDS00052">
    <property type="entry name" value="Ferric_Reductase_Domain"/>
    <property type="match status" value="1"/>
</dbReference>
<dbReference type="Pfam" id="PF01794">
    <property type="entry name" value="Ferric_reduct"/>
    <property type="match status" value="1"/>
</dbReference>
<evidence type="ECO:0000256" key="5">
    <source>
        <dbReference type="ARBA" id="ARBA00022475"/>
    </source>
</evidence>
<feature type="domain" description="FAD-binding FR-type" evidence="16">
    <location>
        <begin position="408"/>
        <end position="557"/>
    </location>
</feature>
<keyword evidence="18" id="KW-1185">Reference proteome</keyword>
<comment type="subcellular location">
    <subcellularLocation>
        <location evidence="1">Cell membrane</location>
        <topology evidence="1">Multi-pass membrane protein</topology>
    </subcellularLocation>
</comment>
<keyword evidence="4" id="KW-0813">Transport</keyword>
<evidence type="ECO:0000256" key="15">
    <source>
        <dbReference type="SAM" id="Phobius"/>
    </source>
</evidence>
<dbReference type="GO" id="GO:0015677">
    <property type="term" value="P:copper ion import"/>
    <property type="evidence" value="ECO:0007669"/>
    <property type="project" value="TreeGrafter"/>
</dbReference>
<evidence type="ECO:0000256" key="6">
    <source>
        <dbReference type="ARBA" id="ARBA00022692"/>
    </source>
</evidence>
<protein>
    <recommendedName>
        <fullName evidence="3">ferric-chelate reductase (NADPH)</fullName>
        <ecNumber evidence="3">1.16.1.9</ecNumber>
    </recommendedName>
</protein>
<comment type="caution">
    <text evidence="17">The sequence shown here is derived from an EMBL/GenBank/DDBJ whole genome shotgun (WGS) entry which is preliminary data.</text>
</comment>
<feature type="transmembrane region" description="Helical" evidence="15">
    <location>
        <begin position="232"/>
        <end position="254"/>
    </location>
</feature>
<evidence type="ECO:0000256" key="7">
    <source>
        <dbReference type="ARBA" id="ARBA00022982"/>
    </source>
</evidence>
<dbReference type="GO" id="GO:0006879">
    <property type="term" value="P:intracellular iron ion homeostasis"/>
    <property type="evidence" value="ECO:0007669"/>
    <property type="project" value="TreeGrafter"/>
</dbReference>
<comment type="similarity">
    <text evidence="2">Belongs to the ferric reductase (FRE) family.</text>
</comment>
<dbReference type="CDD" id="cd06186">
    <property type="entry name" value="NOX_Duox_like_FAD_NADP"/>
    <property type="match status" value="1"/>
</dbReference>
<feature type="compositionally biased region" description="Low complexity" evidence="14">
    <location>
        <begin position="699"/>
        <end position="718"/>
    </location>
</feature>
<feature type="compositionally biased region" description="Polar residues" evidence="14">
    <location>
        <begin position="884"/>
        <end position="906"/>
    </location>
</feature>
<accession>A0A4R0RVV2</accession>
<dbReference type="GO" id="GO:0005886">
    <property type="term" value="C:plasma membrane"/>
    <property type="evidence" value="ECO:0007669"/>
    <property type="project" value="UniProtKB-SubCell"/>
</dbReference>
<feature type="transmembrane region" description="Helical" evidence="15">
    <location>
        <begin position="192"/>
        <end position="220"/>
    </location>
</feature>
<evidence type="ECO:0000256" key="2">
    <source>
        <dbReference type="ARBA" id="ARBA00006278"/>
    </source>
</evidence>
<dbReference type="InterPro" id="IPR017927">
    <property type="entry name" value="FAD-bd_FR_type"/>
</dbReference>
<feature type="transmembrane region" description="Helical" evidence="15">
    <location>
        <begin position="54"/>
        <end position="82"/>
    </location>
</feature>
<dbReference type="GO" id="GO:0006826">
    <property type="term" value="P:iron ion transport"/>
    <property type="evidence" value="ECO:0007669"/>
    <property type="project" value="UniProtKB-ARBA"/>
</dbReference>
<feature type="region of interest" description="Disordered" evidence="14">
    <location>
        <begin position="875"/>
        <end position="906"/>
    </location>
</feature>
<dbReference type="PROSITE" id="PS51384">
    <property type="entry name" value="FAD_FR"/>
    <property type="match status" value="1"/>
</dbReference>
<evidence type="ECO:0000256" key="3">
    <source>
        <dbReference type="ARBA" id="ARBA00012668"/>
    </source>
</evidence>
<dbReference type="Pfam" id="PF08030">
    <property type="entry name" value="NAD_binding_6"/>
    <property type="match status" value="1"/>
</dbReference>
<dbReference type="AlphaFoldDB" id="A0A4R0RVV2"/>
<dbReference type="InterPro" id="IPR013112">
    <property type="entry name" value="FAD-bd_8"/>
</dbReference>
<evidence type="ECO:0000256" key="12">
    <source>
        <dbReference type="ARBA" id="ARBA00023180"/>
    </source>
</evidence>
<evidence type="ECO:0000256" key="1">
    <source>
        <dbReference type="ARBA" id="ARBA00004651"/>
    </source>
</evidence>
<dbReference type="GO" id="GO:0052851">
    <property type="term" value="F:ferric-chelate reductase (NADPH) activity"/>
    <property type="evidence" value="ECO:0007669"/>
    <property type="project" value="UniProtKB-EC"/>
</dbReference>
<feature type="transmembrane region" description="Helical" evidence="15">
    <location>
        <begin position="120"/>
        <end position="139"/>
    </location>
</feature>
<keyword evidence="12" id="KW-0325">Glycoprotein</keyword>
<keyword evidence="8 15" id="KW-1133">Transmembrane helix</keyword>
<keyword evidence="11 15" id="KW-0472">Membrane</keyword>
<dbReference type="PANTHER" id="PTHR32361">
    <property type="entry name" value="FERRIC/CUPRIC REDUCTASE TRANSMEMBRANE COMPONENT"/>
    <property type="match status" value="1"/>
</dbReference>
<dbReference type="Proteomes" id="UP000292702">
    <property type="component" value="Unassembled WGS sequence"/>
</dbReference>
<proteinExistence type="inferred from homology"/>
<dbReference type="InterPro" id="IPR013121">
    <property type="entry name" value="Fe_red_NAD-bd_6"/>
</dbReference>
<sequence>MSSSPSPSPPSRFVEFASFIQLGRRWIAGPASAKVPELQTSDIQVADLAPVYSYILWIIVGVAFIFFSVVHGTGLRAGYYGALWSKWSLRRRTWRKKHSLALAAKTGKPYRPPVALPSNAQILTLFTIIICSLLLAYVGPDYFAPGSYLWNVGTTPTVTTKRAAVVDTFTQFQPRYTIVKTWWTSAARTGQIAFALFPLCIILALKAPPFAIFSISFLTNFHFDKLSWLHRWCGFLVWMITTLHVVSWSVQLASDRRQGTGKIVYTYAWMYDKFIFGWIAYIALTFIILGSLPPIRGIHYEIFYFLHILFVPLMLVTAAFHHPPVWEWCWGAIALWAAERLYRFIWFLRNNGIVGGAQSGASKGSKGNKLTKKPSQKSVYSARKSLPQSFPMHTLDLETPIEGPRASRMFQYPTASSVHELASHANCYTPPPGFVHAELLSGSTVRLTLVPPSPMTWAPGQHFLVNIPSIGRLTTHPFTCASVCDESARTGLGRALVFLIRAKKGWTKALRNTVTQLVSHGRKYPPTERVPSDVKLPEHGVLMHGMVDGPFGSAARADWGAYSSVLIVAGGSGVSFGLSILELMTQCLSGRDGRHFGSRAGGWRQRSFKTTRVRFVWLVREFGHIQWCASALRRCMALVPSSELQIDIFVTNAKPHARFLFAPSHPHLQNMKLEGLEEEDENELAPPEPQFVKEEGQTRNSISSNRSSRHSLASVLSSDSEESVDSDVDLSYYAGDFVDEEHGEFGHEDHVLDYTNFDGDDDSVLPGEDQLNMSVRKEGKRRRSYVRRTSMAVPAGFEFGQRSSIALSVYDPTPAPSASAVRLIEPSSRPTLTSLEPIGEHIRQGSTFARLQGPNSPLTPYSDMSTPTSAAALLSHTFPPPSSSPLHQSTAATQIPQSSSLTSLARPLSQASQLSQMTDWSSHSLAALVHGADNVRLELNETELADVSVVAERARPGKPKLDRILADEVERSKGAVVVGCCGPTSLNAMMRKHIAAQINPERIRQGDMRGSIALVAEDFEY</sequence>
<dbReference type="STRING" id="92696.A0A4R0RVV2"/>
<organism evidence="17 18">
    <name type="scientific">Steccherinum ochraceum</name>
    <dbReference type="NCBI Taxonomy" id="92696"/>
    <lineage>
        <taxon>Eukaryota</taxon>
        <taxon>Fungi</taxon>
        <taxon>Dikarya</taxon>
        <taxon>Basidiomycota</taxon>
        <taxon>Agaricomycotina</taxon>
        <taxon>Agaricomycetes</taxon>
        <taxon>Polyporales</taxon>
        <taxon>Steccherinaceae</taxon>
        <taxon>Steccherinum</taxon>
    </lineage>
</organism>
<feature type="region of interest" description="Disordered" evidence="14">
    <location>
        <begin position="359"/>
        <end position="380"/>
    </location>
</feature>
<comment type="catalytic activity">
    <reaction evidence="13">
        <text>2 a Fe(II)-siderophore + NADP(+) + H(+) = 2 a Fe(III)-siderophore + NADPH</text>
        <dbReference type="Rhea" id="RHEA:28795"/>
        <dbReference type="Rhea" id="RHEA-COMP:11342"/>
        <dbReference type="Rhea" id="RHEA-COMP:11344"/>
        <dbReference type="ChEBI" id="CHEBI:15378"/>
        <dbReference type="ChEBI" id="CHEBI:29033"/>
        <dbReference type="ChEBI" id="CHEBI:29034"/>
        <dbReference type="ChEBI" id="CHEBI:57783"/>
        <dbReference type="ChEBI" id="CHEBI:58349"/>
        <dbReference type="EC" id="1.16.1.9"/>
    </reaction>
</comment>
<keyword evidence="10" id="KW-0406">Ion transport</keyword>
<keyword evidence="6 15" id="KW-0812">Transmembrane</keyword>